<feature type="transmembrane region" description="Helical" evidence="5">
    <location>
        <begin position="168"/>
        <end position="188"/>
    </location>
</feature>
<comment type="caution">
    <text evidence="7">The sequence shown here is derived from an EMBL/GenBank/DDBJ whole genome shotgun (WGS) entry which is preliminary data.</text>
</comment>
<dbReference type="OrthoDB" id="433512at2759"/>
<comment type="subcellular location">
    <subcellularLocation>
        <location evidence="1">Membrane</location>
        <topology evidence="1">Multi-pass membrane protein</topology>
    </subcellularLocation>
</comment>
<evidence type="ECO:0000313" key="8">
    <source>
        <dbReference type="Proteomes" id="UP000193642"/>
    </source>
</evidence>
<dbReference type="PANTHER" id="PTHR24064">
    <property type="entry name" value="SOLUTE CARRIER FAMILY 22 MEMBER"/>
    <property type="match status" value="1"/>
</dbReference>
<dbReference type="GO" id="GO:0016020">
    <property type="term" value="C:membrane"/>
    <property type="evidence" value="ECO:0007669"/>
    <property type="project" value="UniProtKB-SubCell"/>
</dbReference>
<evidence type="ECO:0000256" key="4">
    <source>
        <dbReference type="ARBA" id="ARBA00023136"/>
    </source>
</evidence>
<dbReference type="CDD" id="cd17364">
    <property type="entry name" value="MFS_PhT"/>
    <property type="match status" value="1"/>
</dbReference>
<feature type="transmembrane region" description="Helical" evidence="5">
    <location>
        <begin position="208"/>
        <end position="227"/>
    </location>
</feature>
<keyword evidence="4 5" id="KW-0472">Membrane</keyword>
<protein>
    <submittedName>
        <fullName evidence="7">MFS general substrate transporter</fullName>
    </submittedName>
</protein>
<dbReference type="STRING" id="329046.A0A1Y2CCS2"/>
<dbReference type="InterPro" id="IPR005829">
    <property type="entry name" value="Sugar_transporter_CS"/>
</dbReference>
<dbReference type="PROSITE" id="PS00217">
    <property type="entry name" value="SUGAR_TRANSPORT_2"/>
    <property type="match status" value="1"/>
</dbReference>
<sequence length="510" mass="55867">MAVESEKRWKSFAKLDTAELGWFHLRSVIVAGTGFFTDAYDIFVISQALPMIYTVYYPEYNVTFTSSYPGGKHLDAWMKASTSWGNLVGQIGFGILADKLGRKKMYGVELIIMIVCTIGSCLAAPIYSLNILVILSVWRFFLGVGIGGDYPMSAIITSEFANVQSRGFLMASVFAMQGAGILLGGIVYYATLEGMTTLIQADYRSIDIVWRLGLGIGIIPAIIALYFRLTIPETPRYTVDVIGDTNKGTSDIDMVLQLNKVKEISTTWNQDEVAVANTTTKNNSWSGFKEYFCKWQNTKTLIGTAYCWFALDVAWYSLQLNQSTLLKTIGYTPDFNAGAWAYFRQSAIGNLIIAVGGSIPGYIVCILLIERLGRKKIQIIGFVMVAILLAVLAGLWNTIQGQREGFLVLYILVQFFIQFGPNTTTFVIPGEVFPTRFRSTAFGISAAAGKAGAIIGIQLVGPSNDSNPALPLWIFAGVMLSGALATFLLPETKDKTLEELSNEGEVIIGA</sequence>
<dbReference type="InterPro" id="IPR020846">
    <property type="entry name" value="MFS_dom"/>
</dbReference>
<proteinExistence type="predicted"/>
<evidence type="ECO:0000256" key="3">
    <source>
        <dbReference type="ARBA" id="ARBA00022989"/>
    </source>
</evidence>
<dbReference type="Gene3D" id="1.20.1250.20">
    <property type="entry name" value="MFS general substrate transporter like domains"/>
    <property type="match status" value="2"/>
</dbReference>
<feature type="transmembrane region" description="Helical" evidence="5">
    <location>
        <begin position="381"/>
        <end position="399"/>
    </location>
</feature>
<evidence type="ECO:0000259" key="6">
    <source>
        <dbReference type="PROSITE" id="PS50850"/>
    </source>
</evidence>
<feature type="transmembrane region" description="Helical" evidence="5">
    <location>
        <begin position="106"/>
        <end position="127"/>
    </location>
</feature>
<feature type="transmembrane region" description="Helical" evidence="5">
    <location>
        <begin position="472"/>
        <end position="489"/>
    </location>
</feature>
<dbReference type="GO" id="GO:0022857">
    <property type="term" value="F:transmembrane transporter activity"/>
    <property type="evidence" value="ECO:0007669"/>
    <property type="project" value="InterPro"/>
</dbReference>
<dbReference type="SUPFAM" id="SSF103473">
    <property type="entry name" value="MFS general substrate transporter"/>
    <property type="match status" value="1"/>
</dbReference>
<dbReference type="AlphaFoldDB" id="A0A1Y2CCS2"/>
<evidence type="ECO:0000313" key="7">
    <source>
        <dbReference type="EMBL" id="ORY44115.1"/>
    </source>
</evidence>
<feature type="transmembrane region" description="Helical" evidence="5">
    <location>
        <begin position="405"/>
        <end position="428"/>
    </location>
</feature>
<dbReference type="EMBL" id="MCGO01000023">
    <property type="protein sequence ID" value="ORY44115.1"/>
    <property type="molecule type" value="Genomic_DNA"/>
</dbReference>
<dbReference type="InterPro" id="IPR036259">
    <property type="entry name" value="MFS_trans_sf"/>
</dbReference>
<feature type="transmembrane region" description="Helical" evidence="5">
    <location>
        <begin position="440"/>
        <end position="460"/>
    </location>
</feature>
<evidence type="ECO:0000256" key="5">
    <source>
        <dbReference type="SAM" id="Phobius"/>
    </source>
</evidence>
<name>A0A1Y2CCS2_9FUNG</name>
<accession>A0A1Y2CCS2</accession>
<organism evidence="7 8">
    <name type="scientific">Rhizoclosmatium globosum</name>
    <dbReference type="NCBI Taxonomy" id="329046"/>
    <lineage>
        <taxon>Eukaryota</taxon>
        <taxon>Fungi</taxon>
        <taxon>Fungi incertae sedis</taxon>
        <taxon>Chytridiomycota</taxon>
        <taxon>Chytridiomycota incertae sedis</taxon>
        <taxon>Chytridiomycetes</taxon>
        <taxon>Chytridiales</taxon>
        <taxon>Chytriomycetaceae</taxon>
        <taxon>Rhizoclosmatium</taxon>
    </lineage>
</organism>
<dbReference type="PROSITE" id="PS50850">
    <property type="entry name" value="MFS"/>
    <property type="match status" value="1"/>
</dbReference>
<dbReference type="InterPro" id="IPR005828">
    <property type="entry name" value="MFS_sugar_transport-like"/>
</dbReference>
<evidence type="ECO:0000256" key="1">
    <source>
        <dbReference type="ARBA" id="ARBA00004141"/>
    </source>
</evidence>
<keyword evidence="3 5" id="KW-1133">Transmembrane helix</keyword>
<feature type="domain" description="Major facilitator superfamily (MFS) profile" evidence="6">
    <location>
        <begin position="27"/>
        <end position="494"/>
    </location>
</feature>
<feature type="transmembrane region" description="Helical" evidence="5">
    <location>
        <begin position="347"/>
        <end position="369"/>
    </location>
</feature>
<gene>
    <name evidence="7" type="ORF">BCR33DRAFT_697871</name>
</gene>
<evidence type="ECO:0000256" key="2">
    <source>
        <dbReference type="ARBA" id="ARBA00022692"/>
    </source>
</evidence>
<reference evidence="7 8" key="1">
    <citation type="submission" date="2016-07" db="EMBL/GenBank/DDBJ databases">
        <title>Pervasive Adenine N6-methylation of Active Genes in Fungi.</title>
        <authorList>
            <consortium name="DOE Joint Genome Institute"/>
            <person name="Mondo S.J."/>
            <person name="Dannebaum R.O."/>
            <person name="Kuo R.C."/>
            <person name="Labutti K."/>
            <person name="Haridas S."/>
            <person name="Kuo A."/>
            <person name="Salamov A."/>
            <person name="Ahrendt S.R."/>
            <person name="Lipzen A."/>
            <person name="Sullivan W."/>
            <person name="Andreopoulos W.B."/>
            <person name="Clum A."/>
            <person name="Lindquist E."/>
            <person name="Daum C."/>
            <person name="Ramamoorthy G.K."/>
            <person name="Gryganskyi A."/>
            <person name="Culley D."/>
            <person name="Magnuson J.K."/>
            <person name="James T.Y."/>
            <person name="O'Malley M.A."/>
            <person name="Stajich J.E."/>
            <person name="Spatafora J.W."/>
            <person name="Visel A."/>
            <person name="Grigoriev I.V."/>
        </authorList>
    </citation>
    <scope>NUCLEOTIDE SEQUENCE [LARGE SCALE GENOMIC DNA]</scope>
    <source>
        <strain evidence="7 8">JEL800</strain>
    </source>
</reference>
<dbReference type="Proteomes" id="UP000193642">
    <property type="component" value="Unassembled WGS sequence"/>
</dbReference>
<keyword evidence="2 5" id="KW-0812">Transmembrane</keyword>
<keyword evidence="8" id="KW-1185">Reference proteome</keyword>
<dbReference type="Pfam" id="PF00083">
    <property type="entry name" value="Sugar_tr"/>
    <property type="match status" value="1"/>
</dbReference>